<dbReference type="GO" id="GO:0003676">
    <property type="term" value="F:nucleic acid binding"/>
    <property type="evidence" value="ECO:0007669"/>
    <property type="project" value="InterPro"/>
</dbReference>
<dbReference type="InterPro" id="IPR040676">
    <property type="entry name" value="DUF5641"/>
</dbReference>
<reference evidence="2 3" key="1">
    <citation type="submission" date="2023-11" db="EMBL/GenBank/DDBJ databases">
        <authorList>
            <person name="Hedman E."/>
            <person name="Englund M."/>
            <person name="Stromberg M."/>
            <person name="Nyberg Akerstrom W."/>
            <person name="Nylinder S."/>
            <person name="Jareborg N."/>
            <person name="Kallberg Y."/>
            <person name="Kronander E."/>
        </authorList>
    </citation>
    <scope>NUCLEOTIDE SEQUENCE [LARGE SCALE GENOMIC DNA]</scope>
</reference>
<dbReference type="GO" id="GO:0015074">
    <property type="term" value="P:DNA integration"/>
    <property type="evidence" value="ECO:0007669"/>
    <property type="project" value="InterPro"/>
</dbReference>
<gene>
    <name evidence="2" type="ORF">PARMNEM_LOCUS11628</name>
</gene>
<accession>A0AAV1LAL5</accession>
<dbReference type="InterPro" id="IPR001584">
    <property type="entry name" value="Integrase_cat-core"/>
</dbReference>
<proteinExistence type="predicted"/>
<organism evidence="2 3">
    <name type="scientific">Parnassius mnemosyne</name>
    <name type="common">clouded apollo</name>
    <dbReference type="NCBI Taxonomy" id="213953"/>
    <lineage>
        <taxon>Eukaryota</taxon>
        <taxon>Metazoa</taxon>
        <taxon>Ecdysozoa</taxon>
        <taxon>Arthropoda</taxon>
        <taxon>Hexapoda</taxon>
        <taxon>Insecta</taxon>
        <taxon>Pterygota</taxon>
        <taxon>Neoptera</taxon>
        <taxon>Endopterygota</taxon>
        <taxon>Lepidoptera</taxon>
        <taxon>Glossata</taxon>
        <taxon>Ditrysia</taxon>
        <taxon>Papilionoidea</taxon>
        <taxon>Papilionidae</taxon>
        <taxon>Parnassiinae</taxon>
        <taxon>Parnassini</taxon>
        <taxon>Parnassius</taxon>
        <taxon>Driopa</taxon>
    </lineage>
</organism>
<dbReference type="PANTHER" id="PTHR47331">
    <property type="entry name" value="PHD-TYPE DOMAIN-CONTAINING PROTEIN"/>
    <property type="match status" value="1"/>
</dbReference>
<name>A0AAV1LAL5_9NEOP</name>
<evidence type="ECO:0000313" key="2">
    <source>
        <dbReference type="EMBL" id="CAK1591379.1"/>
    </source>
</evidence>
<dbReference type="AlphaFoldDB" id="A0AAV1LAL5"/>
<feature type="domain" description="Integrase catalytic" evidence="1">
    <location>
        <begin position="10"/>
        <end position="205"/>
    </location>
</feature>
<comment type="caution">
    <text evidence="2">The sequence shown here is derived from an EMBL/GenBank/DDBJ whole genome shotgun (WGS) entry which is preliminary data.</text>
</comment>
<dbReference type="SUPFAM" id="SSF53098">
    <property type="entry name" value="Ribonuclease H-like"/>
    <property type="match status" value="1"/>
</dbReference>
<protein>
    <recommendedName>
        <fullName evidence="1">Integrase catalytic domain-containing protein</fullName>
    </recommendedName>
</protein>
<keyword evidence="3" id="KW-1185">Reference proteome</keyword>
<evidence type="ECO:0000313" key="3">
    <source>
        <dbReference type="Proteomes" id="UP001314205"/>
    </source>
</evidence>
<evidence type="ECO:0000259" key="1">
    <source>
        <dbReference type="PROSITE" id="PS50994"/>
    </source>
</evidence>
<dbReference type="EMBL" id="CAVLGL010000086">
    <property type="protein sequence ID" value="CAK1591379.1"/>
    <property type="molecule type" value="Genomic_DNA"/>
</dbReference>
<dbReference type="InterPro" id="IPR036397">
    <property type="entry name" value="RNaseH_sf"/>
</dbReference>
<dbReference type="Pfam" id="PF18701">
    <property type="entry name" value="DUF5641"/>
    <property type="match status" value="1"/>
</dbReference>
<dbReference type="InterPro" id="IPR012337">
    <property type="entry name" value="RNaseH-like_sf"/>
</dbReference>
<sequence>MGDLPELRVTPTRPFSRSGVDFAGPVYVLNSKGRGAKSRKAYICIFICMAVKAIHLEMVSDLTSDAFIAAFKRFVARRGRCNEIWSDNGTNFVAANKELFKMWRDAGLEIPGYIADQLASDGTQWHFTPPYTPHFGGLWEAGVKSVKQHLRKTLTSNLTFEEFMTVLTQIEACLNSRPLTPISTDVDTIEDIQVLTPGHFIIGKAPVTIPDRNYTTENYSLLSRWQYTQRLVQTFWKRWKTEYLSRLNQRL</sequence>
<dbReference type="PROSITE" id="PS50994">
    <property type="entry name" value="INTEGRASE"/>
    <property type="match status" value="1"/>
</dbReference>
<dbReference type="Proteomes" id="UP001314205">
    <property type="component" value="Unassembled WGS sequence"/>
</dbReference>
<dbReference type="Gene3D" id="3.30.420.10">
    <property type="entry name" value="Ribonuclease H-like superfamily/Ribonuclease H"/>
    <property type="match status" value="1"/>
</dbReference>